<accession>A0A1H8K0Y4</accession>
<dbReference type="AlphaFoldDB" id="A0A1H8K0Y4"/>
<dbReference type="Pfam" id="PF00698">
    <property type="entry name" value="Acyl_transf_1"/>
    <property type="match status" value="1"/>
</dbReference>
<dbReference type="SMART" id="SM00827">
    <property type="entry name" value="PKS_AT"/>
    <property type="match status" value="1"/>
</dbReference>
<dbReference type="InterPro" id="IPR050091">
    <property type="entry name" value="PKS_NRPS_Biosynth_Enz"/>
</dbReference>
<gene>
    <name evidence="4" type="ORF">SAMN05660976_08488</name>
</gene>
<dbReference type="InterPro" id="IPR001227">
    <property type="entry name" value="Ac_transferase_dom_sf"/>
</dbReference>
<evidence type="ECO:0000259" key="3">
    <source>
        <dbReference type="SMART" id="SM00827"/>
    </source>
</evidence>
<feature type="non-terminal residue" evidence="4">
    <location>
        <position position="1"/>
    </location>
</feature>
<dbReference type="InterPro" id="IPR014043">
    <property type="entry name" value="Acyl_transferase_dom"/>
</dbReference>
<dbReference type="GO" id="GO:0006633">
    <property type="term" value="P:fatty acid biosynthetic process"/>
    <property type="evidence" value="ECO:0007669"/>
    <property type="project" value="TreeGrafter"/>
</dbReference>
<organism evidence="4 5">
    <name type="scientific">Nonomuraea pusilla</name>
    <dbReference type="NCBI Taxonomy" id="46177"/>
    <lineage>
        <taxon>Bacteria</taxon>
        <taxon>Bacillati</taxon>
        <taxon>Actinomycetota</taxon>
        <taxon>Actinomycetes</taxon>
        <taxon>Streptosporangiales</taxon>
        <taxon>Streptosporangiaceae</taxon>
        <taxon>Nonomuraea</taxon>
    </lineage>
</organism>
<keyword evidence="4" id="KW-0808">Transferase</keyword>
<dbReference type="PANTHER" id="PTHR43775">
    <property type="entry name" value="FATTY ACID SYNTHASE"/>
    <property type="match status" value="1"/>
</dbReference>
<dbReference type="InterPro" id="IPR016036">
    <property type="entry name" value="Malonyl_transacylase_ACP-bd"/>
</dbReference>
<evidence type="ECO:0000313" key="5">
    <source>
        <dbReference type="Proteomes" id="UP000198953"/>
    </source>
</evidence>
<dbReference type="EMBL" id="FOBF01000046">
    <property type="protein sequence ID" value="SEN86347.1"/>
    <property type="molecule type" value="Genomic_DNA"/>
</dbReference>
<dbReference type="SUPFAM" id="SSF52151">
    <property type="entry name" value="FabD/lysophospholipase-like"/>
    <property type="match status" value="1"/>
</dbReference>
<dbReference type="InterPro" id="IPR016035">
    <property type="entry name" value="Acyl_Trfase/lysoPLipase"/>
</dbReference>
<dbReference type="Pfam" id="PF22621">
    <property type="entry name" value="CurL-like_PKS_C"/>
    <property type="match status" value="1"/>
</dbReference>
<dbReference type="GO" id="GO:0005886">
    <property type="term" value="C:plasma membrane"/>
    <property type="evidence" value="ECO:0007669"/>
    <property type="project" value="TreeGrafter"/>
</dbReference>
<evidence type="ECO:0000256" key="1">
    <source>
        <dbReference type="ARBA" id="ARBA00022450"/>
    </source>
</evidence>
<protein>
    <submittedName>
        <fullName evidence="4">Acyl transferase domain-containing protein</fullName>
    </submittedName>
</protein>
<dbReference type="PANTHER" id="PTHR43775:SF37">
    <property type="entry name" value="SI:DKEY-61P9.11"/>
    <property type="match status" value="1"/>
</dbReference>
<name>A0A1H8K0Y4_9ACTN</name>
<proteinExistence type="predicted"/>
<keyword evidence="2" id="KW-0597">Phosphoprotein</keyword>
<keyword evidence="5" id="KW-1185">Reference proteome</keyword>
<dbReference type="GO" id="GO:0004312">
    <property type="term" value="F:fatty acid synthase activity"/>
    <property type="evidence" value="ECO:0007669"/>
    <property type="project" value="TreeGrafter"/>
</dbReference>
<dbReference type="RefSeq" id="WP_218154265.1">
    <property type="nucleotide sequence ID" value="NZ_FOBF01000046.1"/>
</dbReference>
<dbReference type="STRING" id="46177.SAMN05660976_08488"/>
<evidence type="ECO:0000256" key="2">
    <source>
        <dbReference type="ARBA" id="ARBA00022553"/>
    </source>
</evidence>
<keyword evidence="1" id="KW-0596">Phosphopantetheine</keyword>
<feature type="domain" description="Malonyl-CoA:ACP transacylase (MAT)" evidence="3">
    <location>
        <begin position="95"/>
        <end position="386"/>
    </location>
</feature>
<reference evidence="4 5" key="1">
    <citation type="submission" date="2016-10" db="EMBL/GenBank/DDBJ databases">
        <authorList>
            <person name="de Groot N.N."/>
        </authorList>
    </citation>
    <scope>NUCLEOTIDE SEQUENCE [LARGE SCALE GENOMIC DNA]</scope>
    <source>
        <strain evidence="4 5">DSM 43357</strain>
    </source>
</reference>
<dbReference type="Gene3D" id="3.40.366.10">
    <property type="entry name" value="Malonyl-Coenzyme A Acyl Carrier Protein, domain 2"/>
    <property type="match status" value="1"/>
</dbReference>
<dbReference type="Proteomes" id="UP000198953">
    <property type="component" value="Unassembled WGS sequence"/>
</dbReference>
<dbReference type="Gene3D" id="3.30.70.3290">
    <property type="match status" value="1"/>
</dbReference>
<sequence>RRAPLVQDSHLVRVTGADEVAVRALAAAYADRLASTPDDEVGDVACTANTGRAAHRWRVAVHGATAADLAARLTDVADGRIPAVRQTGKPATAFLFTGQGSQYRDMGQGLLTTEPRFRDALHECAELLLPHLDVPLLDLLHGEARHLLDQTRYAQPAIVSVEVALVRFLEGAGVRPDAVAGHSLGELTAAWAAGVLALPDLLRLTALRGALMQAQSADGTMAVVHADSETLGDALRPYPGVEIAAYNAPRVHTITGPADAVTRFCEETPHRTVPLTVSHAFHSAAMEPAVRPFAEAVAATPLKPPALPFATTLTGAWHTAETATDPEHWAAAVRQPVRFAQALTTLGESNPRAVWELGPHPQLLPLARTILAEPHPAWIATLHRGRNDQGQLHEALATYHNVTGADLSWSDLHTGKNHRTTDLPTYPFNRQELAAPPAHRTVTSAVSHPLFDRHHEHRSESE</sequence>
<dbReference type="GO" id="GO:0005737">
    <property type="term" value="C:cytoplasm"/>
    <property type="evidence" value="ECO:0007669"/>
    <property type="project" value="TreeGrafter"/>
</dbReference>
<dbReference type="SUPFAM" id="SSF55048">
    <property type="entry name" value="Probable ACP-binding domain of malonyl-CoA ACP transacylase"/>
    <property type="match status" value="1"/>
</dbReference>
<dbReference type="GO" id="GO:0071770">
    <property type="term" value="P:DIM/DIP cell wall layer assembly"/>
    <property type="evidence" value="ECO:0007669"/>
    <property type="project" value="TreeGrafter"/>
</dbReference>
<evidence type="ECO:0000313" key="4">
    <source>
        <dbReference type="EMBL" id="SEN86347.1"/>
    </source>
</evidence>